<dbReference type="Pfam" id="PF00646">
    <property type="entry name" value="F-box"/>
    <property type="match status" value="1"/>
</dbReference>
<reference evidence="3" key="1">
    <citation type="submission" date="2022-11" db="UniProtKB">
        <authorList>
            <consortium name="WormBaseParasite"/>
        </authorList>
    </citation>
    <scope>IDENTIFICATION</scope>
</reference>
<feature type="domain" description="F-box" evidence="1">
    <location>
        <begin position="38"/>
        <end position="68"/>
    </location>
</feature>
<name>A0A915I394_ROMCU</name>
<accession>A0A915I394</accession>
<proteinExistence type="predicted"/>
<organism evidence="2 3">
    <name type="scientific">Romanomermis culicivorax</name>
    <name type="common">Nematode worm</name>
    <dbReference type="NCBI Taxonomy" id="13658"/>
    <lineage>
        <taxon>Eukaryota</taxon>
        <taxon>Metazoa</taxon>
        <taxon>Ecdysozoa</taxon>
        <taxon>Nematoda</taxon>
        <taxon>Enoplea</taxon>
        <taxon>Dorylaimia</taxon>
        <taxon>Mermithida</taxon>
        <taxon>Mermithoidea</taxon>
        <taxon>Mermithidae</taxon>
        <taxon>Romanomermis</taxon>
    </lineage>
</organism>
<dbReference type="WBParaSite" id="nRc.2.0.1.t08305-RA">
    <property type="protein sequence ID" value="nRc.2.0.1.t08305-RA"/>
    <property type="gene ID" value="nRc.2.0.1.g08305"/>
</dbReference>
<protein>
    <submittedName>
        <fullName evidence="3">F-box domain-containing protein</fullName>
    </submittedName>
</protein>
<evidence type="ECO:0000313" key="3">
    <source>
        <dbReference type="WBParaSite" id="nRc.2.0.1.t08305-RA"/>
    </source>
</evidence>
<keyword evidence="2" id="KW-1185">Reference proteome</keyword>
<dbReference type="InterPro" id="IPR001810">
    <property type="entry name" value="F-box_dom"/>
</dbReference>
<dbReference type="SUPFAM" id="SSF81383">
    <property type="entry name" value="F-box domain"/>
    <property type="match status" value="1"/>
</dbReference>
<dbReference type="Proteomes" id="UP000887565">
    <property type="component" value="Unplaced"/>
</dbReference>
<evidence type="ECO:0000259" key="1">
    <source>
        <dbReference type="Pfam" id="PF00646"/>
    </source>
</evidence>
<dbReference type="InterPro" id="IPR036047">
    <property type="entry name" value="F-box-like_dom_sf"/>
</dbReference>
<dbReference type="AlphaFoldDB" id="A0A915I394"/>
<evidence type="ECO:0000313" key="2">
    <source>
        <dbReference type="Proteomes" id="UP000887565"/>
    </source>
</evidence>
<sequence length="155" mass="18323">MTITILRNVLQLDVKKFRHTKDTKVIGNEQEEQKLKFVLSLILLYLDTVDLEKCKLVNKTWRKSIDNDFLSIENRLLIDRKILSIEQLRILFDKVLESQTGSPVFNPWGENKEKMMDKFRSEQLIDDNVYTVMTDNLGEATTFEKRIAYSRGQYM</sequence>